<reference evidence="11" key="2">
    <citation type="journal article" date="2021" name="PeerJ">
        <title>Extensive microbial diversity within the chicken gut microbiome revealed by metagenomics and culture.</title>
        <authorList>
            <person name="Gilroy R."/>
            <person name="Ravi A."/>
            <person name="Getino M."/>
            <person name="Pursley I."/>
            <person name="Horton D.L."/>
            <person name="Alikhan N.F."/>
            <person name="Baker D."/>
            <person name="Gharbi K."/>
            <person name="Hall N."/>
            <person name="Watson M."/>
            <person name="Adriaenssens E.M."/>
            <person name="Foster-Nyarko E."/>
            <person name="Jarju S."/>
            <person name="Secka A."/>
            <person name="Antonio M."/>
            <person name="Oren A."/>
            <person name="Chaudhuri R.R."/>
            <person name="La Ragione R."/>
            <person name="Hildebrand F."/>
            <person name="Pallen M.J."/>
        </authorList>
    </citation>
    <scope>NUCLEOTIDE SEQUENCE</scope>
    <source>
        <strain evidence="11">35461</strain>
    </source>
</reference>
<dbReference type="SUPFAM" id="SSF53756">
    <property type="entry name" value="UDP-Glycosyltransferase/glycogen phosphorylase"/>
    <property type="match status" value="1"/>
</dbReference>
<dbReference type="PANTHER" id="PTHR42755">
    <property type="entry name" value="3-DEOXY-MANNO-OCTULOSONATE CYTIDYLYLTRANSFERASE"/>
    <property type="match status" value="1"/>
</dbReference>
<comment type="subcellular location">
    <subcellularLocation>
        <location evidence="9">Cell membrane</location>
    </subcellularLocation>
</comment>
<evidence type="ECO:0000256" key="6">
    <source>
        <dbReference type="ARBA" id="ARBA00049183"/>
    </source>
</evidence>
<dbReference type="Pfam" id="PF04413">
    <property type="entry name" value="Glycos_transf_N"/>
    <property type="match status" value="1"/>
</dbReference>
<evidence type="ECO:0000313" key="11">
    <source>
        <dbReference type="EMBL" id="HIV09533.1"/>
    </source>
</evidence>
<evidence type="ECO:0000256" key="7">
    <source>
        <dbReference type="PIRSR" id="PIRSR639901-1"/>
    </source>
</evidence>
<evidence type="ECO:0000256" key="3">
    <source>
        <dbReference type="ARBA" id="ARBA00019077"/>
    </source>
</evidence>
<dbReference type="GO" id="GO:0009245">
    <property type="term" value="P:lipid A biosynthetic process"/>
    <property type="evidence" value="ECO:0007669"/>
    <property type="project" value="TreeGrafter"/>
</dbReference>
<feature type="site" description="Transition state stabilizer" evidence="8">
    <location>
        <position position="136"/>
    </location>
</feature>
<evidence type="ECO:0000256" key="2">
    <source>
        <dbReference type="ARBA" id="ARBA00012621"/>
    </source>
</evidence>
<evidence type="ECO:0000259" key="10">
    <source>
        <dbReference type="Pfam" id="PF04413"/>
    </source>
</evidence>
<dbReference type="InterPro" id="IPR007507">
    <property type="entry name" value="Glycos_transf_N"/>
</dbReference>
<evidence type="ECO:0000256" key="5">
    <source>
        <dbReference type="ARBA" id="ARBA00031445"/>
    </source>
</evidence>
<comment type="function">
    <text evidence="9">Involved in lipopolysaccharide (LPS) biosynthesis. Catalyzes the transfer of 3-deoxy-D-manno-octulosonate (Kdo) residue(s) from CMP-Kdo to lipid IV(A), the tetraacyldisaccharide-1,4'-bisphosphate precursor of lipid A.</text>
</comment>
<evidence type="ECO:0000256" key="1">
    <source>
        <dbReference type="ARBA" id="ARBA00004713"/>
    </source>
</evidence>
<keyword evidence="9" id="KW-0812">Transmembrane</keyword>
<proteinExistence type="inferred from homology"/>
<dbReference type="GO" id="GO:0009244">
    <property type="term" value="P:lipopolysaccharide core region biosynthetic process"/>
    <property type="evidence" value="ECO:0007669"/>
    <property type="project" value="UniProtKB-UniRule"/>
</dbReference>
<feature type="domain" description="3-deoxy-D-manno-octulosonic-acid transferase N-terminal" evidence="10">
    <location>
        <begin position="34"/>
        <end position="217"/>
    </location>
</feature>
<accession>A0A9D1NNA8</accession>
<evidence type="ECO:0000256" key="9">
    <source>
        <dbReference type="RuleBase" id="RU365103"/>
    </source>
</evidence>
<evidence type="ECO:0000256" key="8">
    <source>
        <dbReference type="PIRSR" id="PIRSR639901-2"/>
    </source>
</evidence>
<dbReference type="PANTHER" id="PTHR42755:SF1">
    <property type="entry name" value="3-DEOXY-D-MANNO-OCTULOSONIC ACID TRANSFERASE, MITOCHONDRIAL-RELATED"/>
    <property type="match status" value="1"/>
</dbReference>
<comment type="pathway">
    <text evidence="1 9">Bacterial outer membrane biogenesis; LPS core biosynthesis.</text>
</comment>
<name>A0A9D1NNA8_9BACT</name>
<keyword evidence="9" id="KW-0448">Lipopolysaccharide biosynthesis</keyword>
<keyword evidence="4 9" id="KW-0808">Transferase</keyword>
<evidence type="ECO:0000313" key="12">
    <source>
        <dbReference type="Proteomes" id="UP000886845"/>
    </source>
</evidence>
<dbReference type="AlphaFoldDB" id="A0A9D1NNA8"/>
<feature type="active site" description="Proton acceptor" evidence="7">
    <location>
        <position position="66"/>
    </location>
</feature>
<dbReference type="InterPro" id="IPR039901">
    <property type="entry name" value="Kdotransferase"/>
</dbReference>
<protein>
    <recommendedName>
        <fullName evidence="3 9">3-deoxy-D-manno-octulosonic acid transferase</fullName>
        <shortName evidence="9">Kdo transferase</shortName>
        <ecNumber evidence="2 9">2.4.99.12</ecNumber>
    </recommendedName>
    <alternativeName>
        <fullName evidence="5 9">Lipid IV(A) 3-deoxy-D-manno-octulosonic acid transferase</fullName>
    </alternativeName>
</protein>
<dbReference type="Proteomes" id="UP000886845">
    <property type="component" value="Unassembled WGS sequence"/>
</dbReference>
<dbReference type="Gene3D" id="3.40.50.2000">
    <property type="entry name" value="Glycogen Phosphorylase B"/>
    <property type="match status" value="1"/>
</dbReference>
<dbReference type="EMBL" id="DVOR01000173">
    <property type="protein sequence ID" value="HIV09533.1"/>
    <property type="molecule type" value="Genomic_DNA"/>
</dbReference>
<feature type="site" description="Transition state stabilizer" evidence="8">
    <location>
        <position position="214"/>
    </location>
</feature>
<comment type="catalytic activity">
    <reaction evidence="6 9">
        <text>lipid IVA (E. coli) + CMP-3-deoxy-beta-D-manno-octulosonate = alpha-Kdo-(2-&gt;6)-lipid IVA (E. coli) + CMP + H(+)</text>
        <dbReference type="Rhea" id="RHEA:28066"/>
        <dbReference type="ChEBI" id="CHEBI:15378"/>
        <dbReference type="ChEBI" id="CHEBI:58603"/>
        <dbReference type="ChEBI" id="CHEBI:60364"/>
        <dbReference type="ChEBI" id="CHEBI:60377"/>
        <dbReference type="ChEBI" id="CHEBI:85987"/>
        <dbReference type="EC" id="2.4.99.12"/>
    </reaction>
</comment>
<comment type="similarity">
    <text evidence="9">Belongs to the glycosyltransferase group 1 family.</text>
</comment>
<feature type="transmembrane region" description="Helical" evidence="9">
    <location>
        <begin position="6"/>
        <end position="23"/>
    </location>
</feature>
<dbReference type="InterPro" id="IPR038107">
    <property type="entry name" value="Glycos_transf_N_sf"/>
</dbReference>
<sequence>MKWILYNLLFAVAYVLMMPKFLLRMARRGGYANRFADRFGRYPKAVRDRLADGTPRVWVHAVSVGEVAVAGQLMDELRRQRPGLAFVLSVTSSTGWAQAEKRVGPDDVLIYNPLDYPGCVRRALRAFRPLAYVITETELWPNVIRRVTDLGIPAFLVNARISDRSAPGYRRLRCWFGPVLNRLTHVYAQSDLDARRLADAGCDPARITVTGTMKFDVAHRAPEKEAALRAYLDAAGFDPAAPILLGGSTWPGEDAFLLGVYRKALAKCPDLRLVIVPRHFEKAGDVEIAVRTAGFPCLRKSRAPATPDRQPKDAVLLSDTTGELMGFYGLADVAFVGKSLYEVGGQNMIEPCLCGCATVVGPHTENFRPVMSDLLAQDALLQGADPTETEAKLLGLLADPAATRALGQRAAAAVERRRGATPRIGAAILAALQA</sequence>
<organism evidence="11 12">
    <name type="scientific">Candidatus Spyradenecus faecavium</name>
    <dbReference type="NCBI Taxonomy" id="2840947"/>
    <lineage>
        <taxon>Bacteria</taxon>
        <taxon>Pseudomonadati</taxon>
        <taxon>Lentisphaerota</taxon>
        <taxon>Lentisphaeria</taxon>
        <taxon>Lentisphaerales</taxon>
        <taxon>Lentisphaeraceae</taxon>
        <taxon>Lentisphaeraceae incertae sedis</taxon>
        <taxon>Candidatus Spyradenecus</taxon>
    </lineage>
</organism>
<dbReference type="GO" id="GO:0005886">
    <property type="term" value="C:plasma membrane"/>
    <property type="evidence" value="ECO:0007669"/>
    <property type="project" value="UniProtKB-SubCell"/>
</dbReference>
<reference evidence="11" key="1">
    <citation type="submission" date="2020-10" db="EMBL/GenBank/DDBJ databases">
        <authorList>
            <person name="Gilroy R."/>
        </authorList>
    </citation>
    <scope>NUCLEOTIDE SEQUENCE</scope>
    <source>
        <strain evidence="11">35461</strain>
    </source>
</reference>
<dbReference type="Gene3D" id="3.40.50.11720">
    <property type="entry name" value="3-Deoxy-D-manno-octulosonic-acid transferase, N-terminal domain"/>
    <property type="match status" value="1"/>
</dbReference>
<comment type="caution">
    <text evidence="11">The sequence shown here is derived from an EMBL/GenBank/DDBJ whole genome shotgun (WGS) entry which is preliminary data.</text>
</comment>
<evidence type="ECO:0000256" key="4">
    <source>
        <dbReference type="ARBA" id="ARBA00022679"/>
    </source>
</evidence>
<dbReference type="GO" id="GO:0043842">
    <property type="term" value="F:Kdo transferase activity"/>
    <property type="evidence" value="ECO:0007669"/>
    <property type="project" value="UniProtKB-EC"/>
</dbReference>
<dbReference type="EC" id="2.4.99.12" evidence="2 9"/>
<keyword evidence="9" id="KW-1003">Cell membrane</keyword>
<gene>
    <name evidence="11" type="ORF">IAC79_05415</name>
</gene>
<keyword evidence="9" id="KW-0472">Membrane</keyword>
<keyword evidence="9" id="KW-1133">Transmembrane helix</keyword>